<dbReference type="GO" id="GO:0008270">
    <property type="term" value="F:zinc ion binding"/>
    <property type="evidence" value="ECO:0007669"/>
    <property type="project" value="UniProtKB-KW"/>
</dbReference>
<keyword evidence="1" id="KW-0479">Metal-binding</keyword>
<dbReference type="GO" id="GO:0003676">
    <property type="term" value="F:nucleic acid binding"/>
    <property type="evidence" value="ECO:0007669"/>
    <property type="project" value="InterPro"/>
</dbReference>
<keyword evidence="5" id="KW-1185">Reference proteome</keyword>
<proteinExistence type="predicted"/>
<dbReference type="Pfam" id="PF00098">
    <property type="entry name" value="zf-CCHC"/>
    <property type="match status" value="1"/>
</dbReference>
<evidence type="ECO:0000313" key="4">
    <source>
        <dbReference type="EMBL" id="EEB05005.1"/>
    </source>
</evidence>
<dbReference type="SUPFAM" id="SSF50630">
    <property type="entry name" value="Acid proteases"/>
    <property type="match status" value="1"/>
</dbReference>
<dbReference type="InterPro" id="IPR001878">
    <property type="entry name" value="Znf_CCHC"/>
</dbReference>
<feature type="compositionally biased region" description="Basic and acidic residues" evidence="2">
    <location>
        <begin position="59"/>
        <end position="85"/>
    </location>
</feature>
<feature type="domain" description="CCHC-type" evidence="3">
    <location>
        <begin position="24"/>
        <end position="40"/>
    </location>
</feature>
<name>B6K8G5_SCHJY</name>
<dbReference type="Pfam" id="PF13975">
    <property type="entry name" value="gag-asp_proteas"/>
    <property type="match status" value="1"/>
</dbReference>
<dbReference type="PROSITE" id="PS50158">
    <property type="entry name" value="ZF_CCHC"/>
    <property type="match status" value="1"/>
</dbReference>
<gene>
    <name evidence="4" type="ORF">SJAG_05118</name>
</gene>
<dbReference type="GeneID" id="7048631"/>
<keyword evidence="1" id="KW-0863">Zinc-finger</keyword>
<dbReference type="RefSeq" id="XP_002176112.1">
    <property type="nucleotide sequence ID" value="XM_002176076.2"/>
</dbReference>
<dbReference type="AlphaFoldDB" id="B6K8G5"/>
<accession>B6K8G5</accession>
<evidence type="ECO:0000256" key="1">
    <source>
        <dbReference type="PROSITE-ProRule" id="PRU00047"/>
    </source>
</evidence>
<dbReference type="JaponicusDB" id="SJAG_05118"/>
<dbReference type="CDD" id="cd00303">
    <property type="entry name" value="retropepsin_like"/>
    <property type="match status" value="1"/>
</dbReference>
<dbReference type="SMART" id="SM00343">
    <property type="entry name" value="ZnF_C2HC"/>
    <property type="match status" value="1"/>
</dbReference>
<keyword evidence="1" id="KW-0862">Zinc</keyword>
<dbReference type="SUPFAM" id="SSF57756">
    <property type="entry name" value="Retrovirus zinc finger-like domains"/>
    <property type="match status" value="1"/>
</dbReference>
<dbReference type="Gene3D" id="2.40.70.10">
    <property type="entry name" value="Acid Proteases"/>
    <property type="match status" value="1"/>
</dbReference>
<organism evidence="4 5">
    <name type="scientific">Schizosaccharomyces japonicus (strain yFS275 / FY16936)</name>
    <name type="common">Fission yeast</name>
    <dbReference type="NCBI Taxonomy" id="402676"/>
    <lineage>
        <taxon>Eukaryota</taxon>
        <taxon>Fungi</taxon>
        <taxon>Dikarya</taxon>
        <taxon>Ascomycota</taxon>
        <taxon>Taphrinomycotina</taxon>
        <taxon>Schizosaccharomycetes</taxon>
        <taxon>Schizosaccharomycetales</taxon>
        <taxon>Schizosaccharomycetaceae</taxon>
        <taxon>Schizosaccharomyces</taxon>
    </lineage>
</organism>
<dbReference type="InterPro" id="IPR021109">
    <property type="entry name" value="Peptidase_aspartic_dom_sf"/>
</dbReference>
<reference evidence="4 5" key="1">
    <citation type="journal article" date="2011" name="Science">
        <title>Comparative functional genomics of the fission yeasts.</title>
        <authorList>
            <person name="Rhind N."/>
            <person name="Chen Z."/>
            <person name="Yassour M."/>
            <person name="Thompson D.A."/>
            <person name="Haas B.J."/>
            <person name="Habib N."/>
            <person name="Wapinski I."/>
            <person name="Roy S."/>
            <person name="Lin M.F."/>
            <person name="Heiman D.I."/>
            <person name="Young S.K."/>
            <person name="Furuya K."/>
            <person name="Guo Y."/>
            <person name="Pidoux A."/>
            <person name="Chen H.M."/>
            <person name="Robbertse B."/>
            <person name="Goldberg J.M."/>
            <person name="Aoki K."/>
            <person name="Bayne E.H."/>
            <person name="Berlin A.M."/>
            <person name="Desjardins C.A."/>
            <person name="Dobbs E."/>
            <person name="Dukaj L."/>
            <person name="Fan L."/>
            <person name="FitzGerald M.G."/>
            <person name="French C."/>
            <person name="Gujja S."/>
            <person name="Hansen K."/>
            <person name="Keifenheim D."/>
            <person name="Levin J.Z."/>
            <person name="Mosher R.A."/>
            <person name="Mueller C.A."/>
            <person name="Pfiffner J."/>
            <person name="Priest M."/>
            <person name="Russ C."/>
            <person name="Smialowska A."/>
            <person name="Swoboda P."/>
            <person name="Sykes S.M."/>
            <person name="Vaughn M."/>
            <person name="Vengrova S."/>
            <person name="Yoder R."/>
            <person name="Zeng Q."/>
            <person name="Allshire R."/>
            <person name="Baulcombe D."/>
            <person name="Birren B.W."/>
            <person name="Brown W."/>
            <person name="Ekwall K."/>
            <person name="Kellis M."/>
            <person name="Leatherwood J."/>
            <person name="Levin H."/>
            <person name="Margalit H."/>
            <person name="Martienssen R."/>
            <person name="Nieduszynski C.A."/>
            <person name="Spatafora J.W."/>
            <person name="Friedman N."/>
            <person name="Dalgaard J.Z."/>
            <person name="Baumann P."/>
            <person name="Niki H."/>
            <person name="Regev A."/>
            <person name="Nusbaum C."/>
        </authorList>
    </citation>
    <scope>NUCLEOTIDE SEQUENCE [LARGE SCALE GENOMIC DNA]</scope>
    <source>
        <strain evidence="5">yFS275 / FY16936</strain>
    </source>
</reference>
<protein>
    <recommendedName>
        <fullName evidence="3">CCHC-type domain-containing protein</fullName>
    </recommendedName>
</protein>
<dbReference type="VEuPathDB" id="FungiDB:SJAG_05118"/>
<dbReference type="Gene3D" id="4.10.60.10">
    <property type="entry name" value="Zinc finger, CCHC-type"/>
    <property type="match status" value="1"/>
</dbReference>
<feature type="region of interest" description="Disordered" evidence="2">
    <location>
        <begin position="38"/>
        <end position="93"/>
    </location>
</feature>
<sequence length="304" mass="34476">MQMDAMRVQGAGSSERVRLFVEGRCFKCWQVGHLARNCPSNKRTPNRGPVPIPVIYLDQEGREVSPPKTQRQEKTERKPRNDETTSRSPVDPEYNLFDNYSPLQANMVGRLTLAPLVCSQLTGLLPAVEAPPLVHCKLMGQDCRALLDTGCATYIVSEDFALRHGLPILQTASRPVQLAVETKELVVLDRCTAPITVQIGNTVTKQSFFVAKQAAEHDAILGIPFWNNFGVQLNGNRVRINGDQVSRARHLEKRPWIAVECVSRKTMKKQLDRSDEIRFLLQLRAMLVLTERWKKQDHIHNYRS</sequence>
<dbReference type="InterPro" id="IPR036875">
    <property type="entry name" value="Znf_CCHC_sf"/>
</dbReference>
<dbReference type="OrthoDB" id="3863715at2759"/>
<dbReference type="HOGENOM" id="CLU_915744_0_0_1"/>
<evidence type="ECO:0000313" key="5">
    <source>
        <dbReference type="Proteomes" id="UP000001744"/>
    </source>
</evidence>
<dbReference type="Proteomes" id="UP000001744">
    <property type="component" value="Unassembled WGS sequence"/>
</dbReference>
<evidence type="ECO:0000259" key="3">
    <source>
        <dbReference type="PROSITE" id="PS50158"/>
    </source>
</evidence>
<dbReference type="EMBL" id="KE651183">
    <property type="protein sequence ID" value="EEB05005.1"/>
    <property type="molecule type" value="Genomic_DNA"/>
</dbReference>
<evidence type="ECO:0000256" key="2">
    <source>
        <dbReference type="SAM" id="MobiDB-lite"/>
    </source>
</evidence>